<keyword evidence="5 7" id="KW-0472">Membrane</keyword>
<comment type="subcellular location">
    <subcellularLocation>
        <location evidence="1">Membrane</location>
        <topology evidence="1">Multi-pass membrane protein</topology>
    </subcellularLocation>
</comment>
<name>A0A9N8KFX6_9PEZI</name>
<evidence type="ECO:0000256" key="5">
    <source>
        <dbReference type="ARBA" id="ARBA00023136"/>
    </source>
</evidence>
<feature type="transmembrane region" description="Helical" evidence="7">
    <location>
        <begin position="500"/>
        <end position="520"/>
    </location>
</feature>
<protein>
    <submittedName>
        <fullName evidence="8">Uncharacterized protein</fullName>
    </submittedName>
</protein>
<feature type="transmembrane region" description="Helical" evidence="7">
    <location>
        <begin position="12"/>
        <end position="32"/>
    </location>
</feature>
<evidence type="ECO:0000313" key="8">
    <source>
        <dbReference type="EMBL" id="CAD0106331.1"/>
    </source>
</evidence>
<comment type="caution">
    <text evidence="8">The sequence shown here is derived from an EMBL/GenBank/DDBJ whole genome shotgun (WGS) entry which is preliminary data.</text>
</comment>
<evidence type="ECO:0000256" key="3">
    <source>
        <dbReference type="ARBA" id="ARBA00022692"/>
    </source>
</evidence>
<feature type="transmembrane region" description="Helical" evidence="7">
    <location>
        <begin position="39"/>
        <end position="63"/>
    </location>
</feature>
<dbReference type="AlphaFoldDB" id="A0A9N8KFX6"/>
<dbReference type="InterPro" id="IPR006876">
    <property type="entry name" value="LMBR1-like_membr_prot"/>
</dbReference>
<feature type="region of interest" description="Disordered" evidence="6">
    <location>
        <begin position="567"/>
        <end position="620"/>
    </location>
</feature>
<feature type="transmembrane region" description="Helical" evidence="7">
    <location>
        <begin position="187"/>
        <end position="208"/>
    </location>
</feature>
<evidence type="ECO:0000313" key="9">
    <source>
        <dbReference type="Proteomes" id="UP000745764"/>
    </source>
</evidence>
<dbReference type="EMBL" id="CAINUL010000001">
    <property type="protein sequence ID" value="CAD0106331.1"/>
    <property type="molecule type" value="Genomic_DNA"/>
</dbReference>
<gene>
    <name evidence="8" type="ORF">AWRI4620_LOCUS586</name>
</gene>
<sequence>MAPSSSVGSDVFAVLALLSISATVVLLLRYYLPLRTTPAYLLIPVFLALALPSSIVFLVPIDLASSSGTDTDGQRGIWLPNNVMLVAWRLAYWLTFCLTWFVNSATHLQYTRAKTSHLGFVLPLLGEYCDSGYREPKDRFIYSLRSNARYQLITLSLGTAGAIYFFWQNRHDHTTNKATTLKALVMAMAYAYGLVLAIYLMGHGLVAIPRRLIRDASVSARLKRLQSHAPGIHDKLDEAIEDLHKVETQVLQLRQRKNTIPRDLQDWVEELYDMSSLPESRPAVTHASVPAPPPVVTERYLAELSRKVKRARHKRARFTGEWNHLVRQAARFQSLIDFPSSQRPKAANMRYHVQVHVLPTLRAIAGVFLACASIGLLWSEVVHEMEPKLSLVGMSVVHHPSSSRGQIGFAGQMISAAWLLYMCAAALYSVTEVKVWGNRALVRRQTYAESACWYSLQVAKLTVPLSFNFITMIDPTISEGTTFYGFLGRLINLTPVIGNFSAYFPIVVLIPVVATLFNLYGKVKNVIGFGVIEDEHDEQGAGTWREGRILIERELQADGSQLNLASSSLLSSAEPSPRHSADLNRPSRLNNNNGRPSAARRAAARMPEEDEDTSDRAFFQDVGQRMRNTFDTVETPAWLREIGEVIKKPRWMNGGNEDGAQSSEEGGNFFGKLFGGSSSDNGNIRL</sequence>
<reference evidence="8" key="1">
    <citation type="submission" date="2020-06" db="EMBL/GenBank/DDBJ databases">
        <authorList>
            <person name="Onetto C."/>
        </authorList>
    </citation>
    <scope>NUCLEOTIDE SEQUENCE</scope>
</reference>
<comment type="similarity">
    <text evidence="2">Belongs to the LIMR family.</text>
</comment>
<feature type="transmembrane region" description="Helical" evidence="7">
    <location>
        <begin position="148"/>
        <end position="167"/>
    </location>
</feature>
<dbReference type="GO" id="GO:0016020">
    <property type="term" value="C:membrane"/>
    <property type="evidence" value="ECO:0007669"/>
    <property type="project" value="UniProtKB-SubCell"/>
</dbReference>
<keyword evidence="9" id="KW-1185">Reference proteome</keyword>
<proteinExistence type="inferred from homology"/>
<keyword evidence="4 7" id="KW-1133">Transmembrane helix</keyword>
<evidence type="ECO:0000256" key="6">
    <source>
        <dbReference type="SAM" id="MobiDB-lite"/>
    </source>
</evidence>
<feature type="transmembrane region" description="Helical" evidence="7">
    <location>
        <begin position="409"/>
        <end position="430"/>
    </location>
</feature>
<evidence type="ECO:0000256" key="7">
    <source>
        <dbReference type="SAM" id="Phobius"/>
    </source>
</evidence>
<feature type="transmembrane region" description="Helical" evidence="7">
    <location>
        <begin position="83"/>
        <end position="102"/>
    </location>
</feature>
<evidence type="ECO:0000256" key="4">
    <source>
        <dbReference type="ARBA" id="ARBA00022989"/>
    </source>
</evidence>
<dbReference type="Pfam" id="PF04791">
    <property type="entry name" value="LMBR1"/>
    <property type="match status" value="1"/>
</dbReference>
<dbReference type="Proteomes" id="UP000745764">
    <property type="component" value="Unassembled WGS sequence"/>
</dbReference>
<keyword evidence="3 7" id="KW-0812">Transmembrane</keyword>
<organism evidence="8 9">
    <name type="scientific">Aureobasidium uvarum</name>
    <dbReference type="NCBI Taxonomy" id="2773716"/>
    <lineage>
        <taxon>Eukaryota</taxon>
        <taxon>Fungi</taxon>
        <taxon>Dikarya</taxon>
        <taxon>Ascomycota</taxon>
        <taxon>Pezizomycotina</taxon>
        <taxon>Dothideomycetes</taxon>
        <taxon>Dothideomycetidae</taxon>
        <taxon>Dothideales</taxon>
        <taxon>Saccotheciaceae</taxon>
        <taxon>Aureobasidium</taxon>
    </lineage>
</organism>
<dbReference type="PANTHER" id="PTHR21355:SF0">
    <property type="entry name" value="G-PROTEIN COUPLED RECEPTOR-ASSOCIATED PROTEIN LMBRD2"/>
    <property type="match status" value="1"/>
</dbReference>
<evidence type="ECO:0000256" key="1">
    <source>
        <dbReference type="ARBA" id="ARBA00004141"/>
    </source>
</evidence>
<accession>A0A9N8KFX6</accession>
<feature type="transmembrane region" description="Helical" evidence="7">
    <location>
        <begin position="359"/>
        <end position="378"/>
    </location>
</feature>
<evidence type="ECO:0000256" key="2">
    <source>
        <dbReference type="ARBA" id="ARBA00010487"/>
    </source>
</evidence>
<dbReference type="OrthoDB" id="203099at2759"/>
<feature type="transmembrane region" description="Helical" evidence="7">
    <location>
        <begin position="451"/>
        <end position="473"/>
    </location>
</feature>
<dbReference type="PANTHER" id="PTHR21355">
    <property type="entry name" value="G-PROTEIN COUPLED RECEPTOR-ASSOCIATED PROTEIN LMBRD2"/>
    <property type="match status" value="1"/>
</dbReference>
<dbReference type="InterPro" id="IPR051584">
    <property type="entry name" value="GPCR-associated_LMBR1"/>
</dbReference>